<reference evidence="15" key="2">
    <citation type="submission" date="2024-06" db="EMBL/GenBank/DDBJ databases">
        <authorList>
            <person name="Plum-Jensen L.E."/>
            <person name="Schramm A."/>
            <person name="Marshall I.P.G."/>
        </authorList>
    </citation>
    <scope>NUCLEOTIDE SEQUENCE</scope>
    <source>
        <strain evidence="15">Rat1</strain>
    </source>
</reference>
<keyword evidence="10 13" id="KW-1133">Transmembrane helix</keyword>
<reference evidence="15" key="1">
    <citation type="journal article" date="2024" name="Syst. Appl. Microbiol.">
        <title>First single-strain enrichments of Electrothrix cable bacteria, description of E. aestuarii sp. nov. and E. rattekaaiensis sp. nov., and proposal of a cable bacteria taxonomy following the rules of the SeqCode.</title>
        <authorList>
            <person name="Plum-Jensen L.E."/>
            <person name="Schramm A."/>
            <person name="Marshall I.P.G."/>
        </authorList>
    </citation>
    <scope>NUCLEOTIDE SEQUENCE</scope>
    <source>
        <strain evidence="15">Rat1</strain>
    </source>
</reference>
<evidence type="ECO:0000256" key="8">
    <source>
        <dbReference type="ARBA" id="ARBA00022801"/>
    </source>
</evidence>
<dbReference type="GO" id="GO:0046872">
    <property type="term" value="F:metal ion binding"/>
    <property type="evidence" value="ECO:0007669"/>
    <property type="project" value="UniProtKB-KW"/>
</dbReference>
<comment type="cofactor">
    <cofactor evidence="1">
        <name>Zn(2+)</name>
        <dbReference type="ChEBI" id="CHEBI:29105"/>
    </cofactor>
</comment>
<dbReference type="GO" id="GO:0008237">
    <property type="term" value="F:metallopeptidase activity"/>
    <property type="evidence" value="ECO:0007669"/>
    <property type="project" value="UniProtKB-KW"/>
</dbReference>
<proteinExistence type="inferred from homology"/>
<feature type="transmembrane region" description="Helical" evidence="13">
    <location>
        <begin position="55"/>
        <end position="73"/>
    </location>
</feature>
<organism evidence="15">
    <name type="scientific">Candidatus Electrothrix aestuarii</name>
    <dbReference type="NCBI Taxonomy" id="3062594"/>
    <lineage>
        <taxon>Bacteria</taxon>
        <taxon>Pseudomonadati</taxon>
        <taxon>Thermodesulfobacteriota</taxon>
        <taxon>Desulfobulbia</taxon>
        <taxon>Desulfobulbales</taxon>
        <taxon>Desulfobulbaceae</taxon>
        <taxon>Candidatus Electrothrix</taxon>
    </lineage>
</organism>
<feature type="transmembrane region" description="Helical" evidence="13">
    <location>
        <begin position="93"/>
        <end position="122"/>
    </location>
</feature>
<evidence type="ECO:0000256" key="12">
    <source>
        <dbReference type="ARBA" id="ARBA00023136"/>
    </source>
</evidence>
<dbReference type="GO" id="GO:0006508">
    <property type="term" value="P:proteolysis"/>
    <property type="evidence" value="ECO:0007669"/>
    <property type="project" value="UniProtKB-KW"/>
</dbReference>
<keyword evidence="12 13" id="KW-0472">Membrane</keyword>
<comment type="subcellular location">
    <subcellularLocation>
        <location evidence="2">Cell membrane</location>
        <topology evidence="2">Multi-pass membrane protein</topology>
    </subcellularLocation>
</comment>
<name>A0AAU8LXH1_9BACT</name>
<sequence>MNFVEPLVWYIAFLFSATVHEAAHAWTAKMGGDLTAYEGGQVSLDPIPHIKREPIGMTVLPIITSIITGWPFGYASAPYNPYWASRYPHKAAWMALAGPASNLAIVLLCMATAWIGILLGFFQVPMHVRYTSIVAAGSTDLSGSVAFILSILFTLNLVMTILNLIPLPPLDGSAAITLFMSEEQARNVQEMLNNSPFRFLGLFIAWKIFDPVFNALFVLIMNIMYPGSYS</sequence>
<keyword evidence="8" id="KW-0378">Hydrolase</keyword>
<evidence type="ECO:0000256" key="2">
    <source>
        <dbReference type="ARBA" id="ARBA00004651"/>
    </source>
</evidence>
<dbReference type="CDD" id="cd06158">
    <property type="entry name" value="S2P-M50_like_1"/>
    <property type="match status" value="1"/>
</dbReference>
<feature type="domain" description="Peptidase M50" evidence="14">
    <location>
        <begin position="11"/>
        <end position="192"/>
    </location>
</feature>
<keyword evidence="4" id="KW-1003">Cell membrane</keyword>
<evidence type="ECO:0000256" key="5">
    <source>
        <dbReference type="ARBA" id="ARBA00022670"/>
    </source>
</evidence>
<dbReference type="EMBL" id="CP159373">
    <property type="protein sequence ID" value="XCN73988.1"/>
    <property type="molecule type" value="Genomic_DNA"/>
</dbReference>
<evidence type="ECO:0000256" key="11">
    <source>
        <dbReference type="ARBA" id="ARBA00023049"/>
    </source>
</evidence>
<dbReference type="GO" id="GO:0005886">
    <property type="term" value="C:plasma membrane"/>
    <property type="evidence" value="ECO:0007669"/>
    <property type="project" value="UniProtKB-SubCell"/>
</dbReference>
<evidence type="ECO:0000313" key="15">
    <source>
        <dbReference type="EMBL" id="XCN73988.1"/>
    </source>
</evidence>
<dbReference type="InterPro" id="IPR052348">
    <property type="entry name" value="Metallopeptidase_M50B"/>
</dbReference>
<evidence type="ECO:0000256" key="1">
    <source>
        <dbReference type="ARBA" id="ARBA00001947"/>
    </source>
</evidence>
<keyword evidence="7" id="KW-0479">Metal-binding</keyword>
<dbReference type="InterPro" id="IPR008915">
    <property type="entry name" value="Peptidase_M50"/>
</dbReference>
<keyword evidence="5 15" id="KW-0645">Protease</keyword>
<evidence type="ECO:0000256" key="3">
    <source>
        <dbReference type="ARBA" id="ARBA00007931"/>
    </source>
</evidence>
<evidence type="ECO:0000256" key="10">
    <source>
        <dbReference type="ARBA" id="ARBA00022989"/>
    </source>
</evidence>
<evidence type="ECO:0000256" key="13">
    <source>
        <dbReference type="SAM" id="Phobius"/>
    </source>
</evidence>
<keyword evidence="6 13" id="KW-0812">Transmembrane</keyword>
<dbReference type="InterPro" id="IPR044537">
    <property type="entry name" value="Rip2-like"/>
</dbReference>
<keyword evidence="9" id="KW-0862">Zinc</keyword>
<evidence type="ECO:0000256" key="9">
    <source>
        <dbReference type="ARBA" id="ARBA00022833"/>
    </source>
</evidence>
<dbReference type="PANTHER" id="PTHR35864">
    <property type="entry name" value="ZINC METALLOPROTEASE MJ0611-RELATED"/>
    <property type="match status" value="1"/>
</dbReference>
<feature type="transmembrane region" description="Helical" evidence="13">
    <location>
        <begin position="143"/>
        <end position="165"/>
    </location>
</feature>
<gene>
    <name evidence="15" type="ORF">Q3M24_04315</name>
</gene>
<dbReference type="AlphaFoldDB" id="A0AAU8LXH1"/>
<evidence type="ECO:0000256" key="7">
    <source>
        <dbReference type="ARBA" id="ARBA00022723"/>
    </source>
</evidence>
<accession>A0AAU8LXH1</accession>
<evidence type="ECO:0000256" key="6">
    <source>
        <dbReference type="ARBA" id="ARBA00022692"/>
    </source>
</evidence>
<dbReference type="PANTHER" id="PTHR35864:SF1">
    <property type="entry name" value="ZINC METALLOPROTEASE YWHC-RELATED"/>
    <property type="match status" value="1"/>
</dbReference>
<feature type="transmembrane region" description="Helical" evidence="13">
    <location>
        <begin position="199"/>
        <end position="225"/>
    </location>
</feature>
<evidence type="ECO:0000259" key="14">
    <source>
        <dbReference type="Pfam" id="PF02163"/>
    </source>
</evidence>
<protein>
    <submittedName>
        <fullName evidence="15">Site-2 protease family protein</fullName>
    </submittedName>
</protein>
<keyword evidence="11" id="KW-0482">Metalloprotease</keyword>
<comment type="similarity">
    <text evidence="3">Belongs to the peptidase M50B family.</text>
</comment>
<dbReference type="Pfam" id="PF02163">
    <property type="entry name" value="Peptidase_M50"/>
    <property type="match status" value="1"/>
</dbReference>
<evidence type="ECO:0000256" key="4">
    <source>
        <dbReference type="ARBA" id="ARBA00022475"/>
    </source>
</evidence>
<dbReference type="KEGG" id="eaj:Q3M24_04315"/>